<evidence type="ECO:0000256" key="1">
    <source>
        <dbReference type="ARBA" id="ARBA00009964"/>
    </source>
</evidence>
<dbReference type="Pfam" id="PF01527">
    <property type="entry name" value="HTH_Tnp_1"/>
    <property type="match status" value="1"/>
</dbReference>
<protein>
    <submittedName>
        <fullName evidence="2">Transposase</fullName>
    </submittedName>
</protein>
<dbReference type="PANTHER" id="PTHR37936">
    <property type="entry name" value="TRANSPOSASE INSC FOR INSERTION ELEMENT IS2A-RELATED"/>
    <property type="match status" value="1"/>
</dbReference>
<proteinExistence type="inferred from homology"/>
<dbReference type="InterPro" id="IPR036388">
    <property type="entry name" value="WH-like_DNA-bd_sf"/>
</dbReference>
<gene>
    <name evidence="2" type="ORF">WG901_21445</name>
</gene>
<dbReference type="NCBIfam" id="NF047595">
    <property type="entry name" value="IS66_ISRel24_TnpA"/>
    <property type="match status" value="1"/>
</dbReference>
<comment type="similarity">
    <text evidence="1">Belongs to the transposase 8 family.</text>
</comment>
<sequence length="118" mass="12990">MTQVTVLTGAGRRRDWSDEERLEILREAFSPGAKVQHVARRYDISRSLIYQWRRTALRRAQAAFAPAVIDDAAEPAAVPVAPNEAEAAIVLELTDGRRLRISASTPPALAVAALRAMR</sequence>
<evidence type="ECO:0000313" key="3">
    <source>
        <dbReference type="Proteomes" id="UP001361239"/>
    </source>
</evidence>
<organism evidence="2 3">
    <name type="scientific">Novosphingobium anseongense</name>
    <dbReference type="NCBI Taxonomy" id="3133436"/>
    <lineage>
        <taxon>Bacteria</taxon>
        <taxon>Pseudomonadati</taxon>
        <taxon>Pseudomonadota</taxon>
        <taxon>Alphaproteobacteria</taxon>
        <taxon>Sphingomonadales</taxon>
        <taxon>Sphingomonadaceae</taxon>
        <taxon>Novosphingobium</taxon>
    </lineage>
</organism>
<comment type="caution">
    <text evidence="2">The sequence shown here is derived from an EMBL/GenBank/DDBJ whole genome shotgun (WGS) entry which is preliminary data.</text>
</comment>
<dbReference type="PANTHER" id="PTHR37936:SF3">
    <property type="entry name" value="TRANSPOSASE INSC FOR INSERTION ELEMENT IS2A-RELATED"/>
    <property type="match status" value="1"/>
</dbReference>
<dbReference type="Proteomes" id="UP001361239">
    <property type="component" value="Unassembled WGS sequence"/>
</dbReference>
<dbReference type="EMBL" id="JBBHJZ010000006">
    <property type="protein sequence ID" value="MEJ5979232.1"/>
    <property type="molecule type" value="Genomic_DNA"/>
</dbReference>
<dbReference type="RefSeq" id="WP_339589172.1">
    <property type="nucleotide sequence ID" value="NZ_JBBHJZ010000006.1"/>
</dbReference>
<reference evidence="2 3" key="1">
    <citation type="submission" date="2024-03" db="EMBL/GenBank/DDBJ databases">
        <authorList>
            <person name="Jo J.-H."/>
        </authorList>
    </citation>
    <scope>NUCLEOTIDE SEQUENCE [LARGE SCALE GENOMIC DNA]</scope>
    <source>
        <strain evidence="2 3">PS1R-30</strain>
    </source>
</reference>
<dbReference type="InterPro" id="IPR002514">
    <property type="entry name" value="Transposase_8"/>
</dbReference>
<dbReference type="Gene3D" id="1.10.10.10">
    <property type="entry name" value="Winged helix-like DNA-binding domain superfamily/Winged helix DNA-binding domain"/>
    <property type="match status" value="1"/>
</dbReference>
<accession>A0ABU8S1K9</accession>
<evidence type="ECO:0000313" key="2">
    <source>
        <dbReference type="EMBL" id="MEJ5979232.1"/>
    </source>
</evidence>
<name>A0ABU8S1K9_9SPHN</name>
<dbReference type="InterPro" id="IPR010921">
    <property type="entry name" value="Trp_repressor/repl_initiator"/>
</dbReference>
<dbReference type="SUPFAM" id="SSF48295">
    <property type="entry name" value="TrpR-like"/>
    <property type="match status" value="1"/>
</dbReference>
<keyword evidence="3" id="KW-1185">Reference proteome</keyword>